<dbReference type="PANTHER" id="PTHR13179:SF8">
    <property type="entry name" value="GATOR COMPLEX PROTEIN DEPDC5"/>
    <property type="match status" value="1"/>
</dbReference>
<evidence type="ECO:0000259" key="2">
    <source>
        <dbReference type="PROSITE" id="PS50186"/>
    </source>
</evidence>
<sequence length="1520" mass="175971">MKTFKLNIHQKNFSQEEVLISEKDYPAIKLGDVIEIYTPEDEFSRLLLQITYFAEEKDFQQKDKPTISIEQSIATNFQLRTYCDVIVNVVNPKDVSLDSVEMFFKDQYLSRSDMWRLKKHLSNTCVYLNKKIEINGIRCGVFEMWSQGERVASGYVNDETKIVYRSSSSMVYLFLQMSSEMWDFDINGDLYFEKAVDGFLANLFEKWKRCNCNHDVTIVLFSRTFYDANKIEAFPEFMRPCLQQDHKGRYYEDFYRVAVQNERLDDWSSTLILLKKLFNEYEKEVLKYHEKENVHIPRAFNSTSSQGNFLEVLNIALNVFEKHYLDRSFDRTGQLSVVISPGVGVFEVDFDLTNITKQRIIDNGIGSDLVCLGEQPLHAVPLFKFNGKQSVPREDDGPDAYNMPHWINLSFYSSSKQTNFSNFVPRIKMPNILLTVEDTKRKQALLRSPSRENNTKNCRNMLPFVNFDEYDSMVFKSPSHMTNTTYTCQPSSRRRVSATSPTNKRDAISRMNSRRISDAFTEKYTEDIVTIDYGSRNAKSENMSIPSVNSSLVIAPSALSTSIESKGSKEIRTKIESQDDLILRGHNGIQNSTMLLSRPKALINPFDPSHLTIKLTSNRRRWTHVFPLGPTGIFMQQHHYQAVPQNTACTLLPSEVCVNPALSRASFCDISDQVNYKKGVSVSHVKYADVSFQNYDRKLSPKAQGVISHNVEQFRPKSTNHRTTSSILTADPHTDKSLTWVWGATGEQEWTPAITTGVDWKSLVKPACLPITTDFFPDVISLQNDFVLSDYTLSLEDQDLFHRKYYGGEEDNRRISALDIEEVFHELICQRLQQGFQIILDPKSSLIQSQISQSNVPFEPKHANKLKRTLSIGRIFHILELESSEVKVTQYRPRHPYQTCNIRYCYRFQAPDNGTYTVSWVDFSSERLENYNWSYLDSYICLRGEGEYKLMESLKFWRFRLLLLPAMLQSTKKIIESLNLNEKSCSQFLRCDIYSALKKSDSVSLEDGFLKFMEVINKIRRPPTCCKKWSKAEFLKNHDTLHRRNSFTQSCSVQKTENSFRDRIGSSIDHDRLKNKVQSKMNEKQKDDNMLSHLIKFQSDIQSKSPSETSMTEFKKLSINNSKKEIIDGMKTSSFYFLNKQGGLPPHTFIGTEAVIWAIANIDGVYSEKQAVNLFQDVLEDGLICHASGDKKQSFKYGFYLYYICDKTREKSEKNSQYFYCDLETFRKEWFEVELISKNNYLNEIDCDVEETDIISGKTTEFNYNDAILEFEVSSRCDRPEWVHVKYSSVYDPRQAFELTLEWMVATGNQIADAVQTWARKASPALHLVPIPSDPFALPFSGKSDPLRGPIFVPLNLQTLPSLALSYFSDDRILRFQEKILTAFGFVPFYDISHEGQRQYVHVSGSIFVLIPNRKLSQSTPTQAEQVCCSSHEEYITRHFSGCKQKENGADNKIGFLWSWNYMITKRWKTPATGDETFQRRVLKDFRLFCANEDNRLCSFWDTYQSKTYDENEPIHFSDS</sequence>
<dbReference type="Pfam" id="PF12257">
    <property type="entry name" value="IML1"/>
    <property type="match status" value="1"/>
</dbReference>
<dbReference type="InterPro" id="IPR027244">
    <property type="entry name" value="IML1"/>
</dbReference>
<dbReference type="Pfam" id="PF23013">
    <property type="entry name" value="IML1_N"/>
    <property type="match status" value="1"/>
</dbReference>
<dbReference type="GO" id="GO:0005096">
    <property type="term" value="F:GTPase activator activity"/>
    <property type="evidence" value="ECO:0007669"/>
    <property type="project" value="InterPro"/>
</dbReference>
<dbReference type="SMART" id="SM00049">
    <property type="entry name" value="DEP"/>
    <property type="match status" value="1"/>
</dbReference>
<dbReference type="GO" id="GO:0034198">
    <property type="term" value="P:cellular response to amino acid starvation"/>
    <property type="evidence" value="ECO:0007669"/>
    <property type="project" value="TreeGrafter"/>
</dbReference>
<dbReference type="InterPro" id="IPR036388">
    <property type="entry name" value="WH-like_DNA-bd_sf"/>
</dbReference>
<dbReference type="GO" id="GO:1904262">
    <property type="term" value="P:negative regulation of TORC1 signaling"/>
    <property type="evidence" value="ECO:0007669"/>
    <property type="project" value="TreeGrafter"/>
</dbReference>
<dbReference type="VEuPathDB" id="VectorBase:LDEU002791"/>
<dbReference type="GO" id="GO:1990130">
    <property type="term" value="C:GATOR1 complex"/>
    <property type="evidence" value="ECO:0007669"/>
    <property type="project" value="TreeGrafter"/>
</dbReference>
<dbReference type="InterPro" id="IPR048255">
    <property type="entry name" value="IML1_N"/>
</dbReference>
<protein>
    <submittedName>
        <fullName evidence="3">DEP domain-containing protein 5-like protein</fullName>
    </submittedName>
</protein>
<keyword evidence="4" id="KW-1185">Reference proteome</keyword>
<dbReference type="Pfam" id="PF00610">
    <property type="entry name" value="DEP"/>
    <property type="match status" value="1"/>
</dbReference>
<dbReference type="OrthoDB" id="39497at2759"/>
<evidence type="ECO:0000256" key="1">
    <source>
        <dbReference type="SAM" id="MobiDB-lite"/>
    </source>
</evidence>
<feature type="compositionally biased region" description="Polar residues" evidence="1">
    <location>
        <begin position="482"/>
        <end position="502"/>
    </location>
</feature>
<gene>
    <name evidence="3" type="ORF">B4U80_06484</name>
</gene>
<evidence type="ECO:0000313" key="4">
    <source>
        <dbReference type="Proteomes" id="UP000288716"/>
    </source>
</evidence>
<feature type="domain" description="DEP" evidence="2">
    <location>
        <begin position="1146"/>
        <end position="1207"/>
    </location>
</feature>
<proteinExistence type="predicted"/>
<organism evidence="3 4">
    <name type="scientific">Leptotrombidium deliense</name>
    <dbReference type="NCBI Taxonomy" id="299467"/>
    <lineage>
        <taxon>Eukaryota</taxon>
        <taxon>Metazoa</taxon>
        <taxon>Ecdysozoa</taxon>
        <taxon>Arthropoda</taxon>
        <taxon>Chelicerata</taxon>
        <taxon>Arachnida</taxon>
        <taxon>Acari</taxon>
        <taxon>Acariformes</taxon>
        <taxon>Trombidiformes</taxon>
        <taxon>Prostigmata</taxon>
        <taxon>Anystina</taxon>
        <taxon>Parasitengona</taxon>
        <taxon>Trombiculoidea</taxon>
        <taxon>Trombiculidae</taxon>
        <taxon>Leptotrombidium</taxon>
    </lineage>
</organism>
<dbReference type="Pfam" id="PF19418">
    <property type="entry name" value="DEPDC5_CTD"/>
    <property type="match status" value="1"/>
</dbReference>
<dbReference type="GO" id="GO:0010508">
    <property type="term" value="P:positive regulation of autophagy"/>
    <property type="evidence" value="ECO:0007669"/>
    <property type="project" value="TreeGrafter"/>
</dbReference>
<comment type="caution">
    <text evidence="3">The sequence shown here is derived from an EMBL/GenBank/DDBJ whole genome shotgun (WGS) entry which is preliminary data.</text>
</comment>
<feature type="region of interest" description="Disordered" evidence="1">
    <location>
        <begin position="482"/>
        <end position="506"/>
    </location>
</feature>
<dbReference type="EMBL" id="NCKV01001003">
    <property type="protein sequence ID" value="RWS29249.1"/>
    <property type="molecule type" value="Genomic_DNA"/>
</dbReference>
<dbReference type="PROSITE" id="PS50186">
    <property type="entry name" value="DEP"/>
    <property type="match status" value="1"/>
</dbReference>
<dbReference type="SUPFAM" id="SSF46785">
    <property type="entry name" value="Winged helix' DNA-binding domain"/>
    <property type="match status" value="1"/>
</dbReference>
<name>A0A443SNY9_9ACAR</name>
<evidence type="ECO:0000313" key="3">
    <source>
        <dbReference type="EMBL" id="RWS29249.1"/>
    </source>
</evidence>
<dbReference type="STRING" id="299467.A0A443SNY9"/>
<dbReference type="Gene3D" id="1.10.10.10">
    <property type="entry name" value="Winged helix-like DNA-binding domain superfamily/Winged helix DNA-binding domain"/>
    <property type="match status" value="1"/>
</dbReference>
<dbReference type="GO" id="GO:0035556">
    <property type="term" value="P:intracellular signal transduction"/>
    <property type="evidence" value="ECO:0007669"/>
    <property type="project" value="InterPro"/>
</dbReference>
<dbReference type="Proteomes" id="UP000288716">
    <property type="component" value="Unassembled WGS sequence"/>
</dbReference>
<dbReference type="GO" id="GO:0005765">
    <property type="term" value="C:lysosomal membrane"/>
    <property type="evidence" value="ECO:0007669"/>
    <property type="project" value="TreeGrafter"/>
</dbReference>
<dbReference type="InterPro" id="IPR045838">
    <property type="entry name" value="DEPDC5_CTD"/>
</dbReference>
<dbReference type="InterPro" id="IPR000591">
    <property type="entry name" value="DEP_dom"/>
</dbReference>
<dbReference type="PANTHER" id="PTHR13179">
    <property type="entry name" value="DEP DOMAIN CONTAINING PROTEIN 5"/>
    <property type="match status" value="1"/>
</dbReference>
<accession>A0A443SNY9</accession>
<reference evidence="3 4" key="1">
    <citation type="journal article" date="2018" name="Gigascience">
        <title>Genomes of trombidid mites reveal novel predicted allergens and laterally-transferred genes associated with secondary metabolism.</title>
        <authorList>
            <person name="Dong X."/>
            <person name="Chaisiri K."/>
            <person name="Xia D."/>
            <person name="Armstrong S.D."/>
            <person name="Fang Y."/>
            <person name="Donnelly M.J."/>
            <person name="Kadowaki T."/>
            <person name="McGarry J.W."/>
            <person name="Darby A.C."/>
            <person name="Makepeace B.L."/>
        </authorList>
    </citation>
    <scope>NUCLEOTIDE SEQUENCE [LARGE SCALE GENOMIC DNA]</scope>
    <source>
        <strain evidence="3">UoL-UT</strain>
    </source>
</reference>
<dbReference type="InterPro" id="IPR036390">
    <property type="entry name" value="WH_DNA-bd_sf"/>
</dbReference>
<dbReference type="InterPro" id="IPR055213">
    <property type="entry name" value="IML1_double_psi_beta_barrel"/>
</dbReference>